<dbReference type="SUPFAM" id="SSF52833">
    <property type="entry name" value="Thioredoxin-like"/>
    <property type="match status" value="1"/>
</dbReference>
<gene>
    <name evidence="3" type="primary">traF</name>
    <name evidence="3" type="ORF">HUE56_29715</name>
</gene>
<proteinExistence type="predicted"/>
<dbReference type="InterPro" id="IPR014111">
    <property type="entry name" value="T4SS_TraF-like"/>
</dbReference>
<feature type="region of interest" description="Disordered" evidence="1">
    <location>
        <begin position="49"/>
        <end position="98"/>
    </location>
</feature>
<dbReference type="OrthoDB" id="5559625at2"/>
<evidence type="ECO:0000313" key="3">
    <source>
        <dbReference type="EMBL" id="QKS54681.1"/>
    </source>
</evidence>
<reference evidence="3 4" key="1">
    <citation type="submission" date="2020-06" db="EMBL/GenBank/DDBJ databases">
        <title>Complete genome of Azosprillum oryzae KACC14407.</title>
        <authorList>
            <person name="Kim M."/>
            <person name="Park Y.-J."/>
            <person name="Shin J.-H."/>
        </authorList>
    </citation>
    <scope>NUCLEOTIDE SEQUENCE [LARGE SCALE GENOMIC DNA]</scope>
    <source>
        <strain evidence="3 4">KACC 14407</strain>
        <plasmid evidence="3 4">unnamed7</plasmid>
    </source>
</reference>
<feature type="compositionally biased region" description="Pro residues" evidence="1">
    <location>
        <begin position="60"/>
        <end position="93"/>
    </location>
</feature>
<dbReference type="KEGG" id="aoz:HUE56_29715"/>
<protein>
    <submittedName>
        <fullName evidence="3">Conjugal transfer protein TraF</fullName>
    </submittedName>
</protein>
<geneLocation type="plasmid" evidence="3 4">
    <name>unnamed7</name>
</geneLocation>
<dbReference type="InterPro" id="IPR036249">
    <property type="entry name" value="Thioredoxin-like_sf"/>
</dbReference>
<dbReference type="Proteomes" id="UP000509702">
    <property type="component" value="Plasmid unnamed7"/>
</dbReference>
<feature type="signal peptide" evidence="2">
    <location>
        <begin position="1"/>
        <end position="28"/>
    </location>
</feature>
<evidence type="ECO:0000256" key="1">
    <source>
        <dbReference type="SAM" id="MobiDB-lite"/>
    </source>
</evidence>
<accession>A0A6N1ASF1</accession>
<name>A0A6N1ASF1_9PROT</name>
<dbReference type="AlphaFoldDB" id="A0A6N1ASF1"/>
<dbReference type="NCBIfam" id="TIGR02740">
    <property type="entry name" value="TraF-like"/>
    <property type="match status" value="1"/>
</dbReference>
<evidence type="ECO:0000313" key="4">
    <source>
        <dbReference type="Proteomes" id="UP000509702"/>
    </source>
</evidence>
<evidence type="ECO:0000256" key="2">
    <source>
        <dbReference type="SAM" id="SignalP"/>
    </source>
</evidence>
<dbReference type="Gene3D" id="3.40.30.10">
    <property type="entry name" value="Glutaredoxin"/>
    <property type="match status" value="1"/>
</dbReference>
<organism evidence="3 4">
    <name type="scientific">Azospirillum oryzae</name>
    <dbReference type="NCBI Taxonomy" id="286727"/>
    <lineage>
        <taxon>Bacteria</taxon>
        <taxon>Pseudomonadati</taxon>
        <taxon>Pseudomonadota</taxon>
        <taxon>Alphaproteobacteria</taxon>
        <taxon>Rhodospirillales</taxon>
        <taxon>Azospirillaceae</taxon>
        <taxon>Azospirillum</taxon>
    </lineage>
</organism>
<dbReference type="CDD" id="cd02947">
    <property type="entry name" value="TRX_family"/>
    <property type="match status" value="1"/>
</dbReference>
<dbReference type="InterPro" id="IPR039555">
    <property type="entry name" value="TraF/TrbB"/>
</dbReference>
<sequence>MASMTTRSAFISTTAALLAGSIAFSASAQQQAQPAGFFGDRERGWFWYEVQPEPDEESLPPKPEPPPPPAAAVPPPPPPPAPPPEQPRTPDPPSFGSAAWLRENLPKYRDRALDEPSAENVRAYYVIQRLAMDKASAFTDMAQRVVVGDPLLDETGRRPTATFAANEMNAVAGEATDAELKEIAEKAGIWFFFRSDCVYCDKQAPVLEMLERAYGFQITAISLDGKPLPGGQFPRFRADSGQAAKVGVERTPTLVLVRPPDGIQTIARGVLSLQELRRRILTGALNAGWIDQKAFDKTRAVDNGPMLPAKLDIPPEIASDPALLVNHLRSMVRQ</sequence>
<keyword evidence="4" id="KW-1185">Reference proteome</keyword>
<feature type="chain" id="PRO_5028815036" evidence="2">
    <location>
        <begin position="29"/>
        <end position="334"/>
    </location>
</feature>
<keyword evidence="2" id="KW-0732">Signal</keyword>
<dbReference type="Pfam" id="PF13728">
    <property type="entry name" value="TraF"/>
    <property type="match status" value="1"/>
</dbReference>
<dbReference type="EMBL" id="CP054622">
    <property type="protein sequence ID" value="QKS54681.1"/>
    <property type="molecule type" value="Genomic_DNA"/>
</dbReference>
<keyword evidence="3" id="KW-0614">Plasmid</keyword>